<evidence type="ECO:0000313" key="1">
    <source>
        <dbReference type="EMBL" id="MCP2363065.1"/>
    </source>
</evidence>
<evidence type="ECO:0000313" key="2">
    <source>
        <dbReference type="Proteomes" id="UP001139648"/>
    </source>
</evidence>
<protein>
    <submittedName>
        <fullName evidence="1">Uncharacterized protein</fullName>
    </submittedName>
</protein>
<sequence>MAFATFEQFQTRFERTLASAQEPRVTALLEDASAIMSGRVPQLLDADPVPQIAVSVCCAMVARVVRNPEGKFREDYGGDYEFQRDASQASGELELTENEYDDLVAAVSGAAAAGRSFSIAPLYPAVGEV</sequence>
<dbReference type="InterPro" id="IPR018963">
    <property type="entry name" value="Mycophage_D29_Gp19"/>
</dbReference>
<dbReference type="Proteomes" id="UP001139648">
    <property type="component" value="Unassembled WGS sequence"/>
</dbReference>
<dbReference type="RefSeq" id="WP_253754378.1">
    <property type="nucleotide sequence ID" value="NZ_BAABKA010000023.1"/>
</dbReference>
<dbReference type="EMBL" id="JAMZEB010000002">
    <property type="protein sequence ID" value="MCP2363065.1"/>
    <property type="molecule type" value="Genomic_DNA"/>
</dbReference>
<gene>
    <name evidence="1" type="ORF">HD597_010085</name>
</gene>
<keyword evidence="2" id="KW-1185">Reference proteome</keyword>
<dbReference type="Pfam" id="PF09355">
    <property type="entry name" value="Phage_Gp19"/>
    <property type="match status" value="1"/>
</dbReference>
<comment type="caution">
    <text evidence="1">The sequence shown here is derived from an EMBL/GenBank/DDBJ whole genome shotgun (WGS) entry which is preliminary data.</text>
</comment>
<reference evidence="1" key="1">
    <citation type="submission" date="2022-06" db="EMBL/GenBank/DDBJ databases">
        <title>Sequencing the genomes of 1000 actinobacteria strains.</title>
        <authorList>
            <person name="Klenk H.-P."/>
        </authorList>
    </citation>
    <scope>NUCLEOTIDE SEQUENCE</scope>
    <source>
        <strain evidence="1">DSM 46694</strain>
    </source>
</reference>
<dbReference type="AlphaFoldDB" id="A0A9X2GSD0"/>
<proteinExistence type="predicted"/>
<organism evidence="1 2">
    <name type="scientific">Nonomuraea thailandensis</name>
    <dbReference type="NCBI Taxonomy" id="1188745"/>
    <lineage>
        <taxon>Bacteria</taxon>
        <taxon>Bacillati</taxon>
        <taxon>Actinomycetota</taxon>
        <taxon>Actinomycetes</taxon>
        <taxon>Streptosporangiales</taxon>
        <taxon>Streptosporangiaceae</taxon>
        <taxon>Nonomuraea</taxon>
    </lineage>
</organism>
<accession>A0A9X2GSD0</accession>
<name>A0A9X2GSD0_9ACTN</name>